<evidence type="ECO:0008006" key="3">
    <source>
        <dbReference type="Google" id="ProtNLM"/>
    </source>
</evidence>
<dbReference type="AlphaFoldDB" id="A0A2S6I500"/>
<keyword evidence="2" id="KW-1185">Reference proteome</keyword>
<name>A0A2S6I500_9BACT</name>
<accession>A0A2S6I500</accession>
<evidence type="ECO:0000313" key="1">
    <source>
        <dbReference type="EMBL" id="PPK86199.1"/>
    </source>
</evidence>
<reference evidence="1 2" key="1">
    <citation type="submission" date="2018-02" db="EMBL/GenBank/DDBJ databases">
        <title>Genomic Encyclopedia of Archaeal and Bacterial Type Strains, Phase II (KMG-II): from individual species to whole genera.</title>
        <authorList>
            <person name="Goeker M."/>
        </authorList>
    </citation>
    <scope>NUCLEOTIDE SEQUENCE [LARGE SCALE GENOMIC DNA]</scope>
    <source>
        <strain evidence="1 2">DSM 29526</strain>
    </source>
</reference>
<sequence>MLAISRYRLTLMINQTLLAPTTRATVSPGSRFVLRGVHLLRAYAHADRGNVRRLAQEYLQAAELNRNNRDYGNAIHQANTVLGLLELEAGNVERAESYLVASAQTPGSPQLAGMGPNMMLAKRLLEHGRVTAVLNYLTFCGKLWKLSFGRLWKWKLEIRRGRMPDFGANLTYLLDPHSFG</sequence>
<dbReference type="Proteomes" id="UP000237662">
    <property type="component" value="Unassembled WGS sequence"/>
</dbReference>
<evidence type="ECO:0000313" key="2">
    <source>
        <dbReference type="Proteomes" id="UP000237662"/>
    </source>
</evidence>
<protein>
    <recommendedName>
        <fullName evidence="3">Tetratricopeptide repeat protein</fullName>
    </recommendedName>
</protein>
<organism evidence="1 2">
    <name type="scientific">Neolewinella xylanilytica</name>
    <dbReference type="NCBI Taxonomy" id="1514080"/>
    <lineage>
        <taxon>Bacteria</taxon>
        <taxon>Pseudomonadati</taxon>
        <taxon>Bacteroidota</taxon>
        <taxon>Saprospiria</taxon>
        <taxon>Saprospirales</taxon>
        <taxon>Lewinellaceae</taxon>
        <taxon>Neolewinella</taxon>
    </lineage>
</organism>
<gene>
    <name evidence="1" type="ORF">CLV84_3121</name>
</gene>
<comment type="caution">
    <text evidence="1">The sequence shown here is derived from an EMBL/GenBank/DDBJ whole genome shotgun (WGS) entry which is preliminary data.</text>
</comment>
<proteinExistence type="predicted"/>
<dbReference type="EMBL" id="PTJC01000006">
    <property type="protein sequence ID" value="PPK86199.1"/>
    <property type="molecule type" value="Genomic_DNA"/>
</dbReference>